<evidence type="ECO:0000256" key="1">
    <source>
        <dbReference type="ARBA" id="ARBA00004651"/>
    </source>
</evidence>
<feature type="domain" description="ABC3 transporter permease C-terminal" evidence="12">
    <location>
        <begin position="184"/>
        <end position="302"/>
    </location>
</feature>
<keyword evidence="4 10" id="KW-1003">Cell membrane</keyword>
<comment type="similarity">
    <text evidence="2 10">Belongs to the ABC-4 integral membrane protein family. FtsX subfamily.</text>
</comment>
<dbReference type="GO" id="GO:0005886">
    <property type="term" value="C:plasma membrane"/>
    <property type="evidence" value="ECO:0007669"/>
    <property type="project" value="UniProtKB-SubCell"/>
</dbReference>
<evidence type="ECO:0000256" key="11">
    <source>
        <dbReference type="SAM" id="Phobius"/>
    </source>
</evidence>
<evidence type="ECO:0000259" key="12">
    <source>
        <dbReference type="Pfam" id="PF02687"/>
    </source>
</evidence>
<evidence type="ECO:0000313" key="14">
    <source>
        <dbReference type="EMBL" id="SPY09236.1"/>
    </source>
</evidence>
<name>A0A2X1UQ72_9BURK</name>
<feature type="transmembrane region" description="Helical" evidence="11">
    <location>
        <begin position="173"/>
        <end position="198"/>
    </location>
</feature>
<evidence type="ECO:0000256" key="8">
    <source>
        <dbReference type="ARBA" id="ARBA00023136"/>
    </source>
</evidence>
<dbReference type="Pfam" id="PF18075">
    <property type="entry name" value="FtsX_ECD"/>
    <property type="match status" value="1"/>
</dbReference>
<dbReference type="Gene3D" id="3.30.70.3040">
    <property type="match status" value="1"/>
</dbReference>
<dbReference type="AlphaFoldDB" id="A0A2X1UQ72"/>
<keyword evidence="7 11" id="KW-1133">Transmembrane helix</keyword>
<feature type="domain" description="FtsX extracellular" evidence="13">
    <location>
        <begin position="63"/>
        <end position="161"/>
    </location>
</feature>
<evidence type="ECO:0000256" key="10">
    <source>
        <dbReference type="PIRNR" id="PIRNR003097"/>
    </source>
</evidence>
<feature type="transmembrane region" description="Helical" evidence="11">
    <location>
        <begin position="27"/>
        <end position="48"/>
    </location>
</feature>
<evidence type="ECO:0000313" key="15">
    <source>
        <dbReference type="Proteomes" id="UP000250242"/>
    </source>
</evidence>
<dbReference type="InterPro" id="IPR004513">
    <property type="entry name" value="FtsX"/>
</dbReference>
<dbReference type="RefSeq" id="WP_113062983.1">
    <property type="nucleotide sequence ID" value="NZ_UATH01000001.1"/>
</dbReference>
<organism evidence="14 15">
    <name type="scientific">Oligella urethralis</name>
    <dbReference type="NCBI Taxonomy" id="90245"/>
    <lineage>
        <taxon>Bacteria</taxon>
        <taxon>Pseudomonadati</taxon>
        <taxon>Pseudomonadota</taxon>
        <taxon>Betaproteobacteria</taxon>
        <taxon>Burkholderiales</taxon>
        <taxon>Alcaligenaceae</taxon>
        <taxon>Oligella</taxon>
    </lineage>
</organism>
<keyword evidence="9 10" id="KW-0131">Cell cycle</keyword>
<evidence type="ECO:0000256" key="6">
    <source>
        <dbReference type="ARBA" id="ARBA00022692"/>
    </source>
</evidence>
<comment type="subcellular location">
    <subcellularLocation>
        <location evidence="10">Cell inner membrane</location>
    </subcellularLocation>
    <subcellularLocation>
        <location evidence="1">Cell membrane</location>
        <topology evidence="1">Multi-pass membrane protein</topology>
    </subcellularLocation>
</comment>
<evidence type="ECO:0000256" key="2">
    <source>
        <dbReference type="ARBA" id="ARBA00007379"/>
    </source>
</evidence>
<comment type="function">
    <text evidence="10">Part of the ABC transporter FtsEX involved in cellular division.</text>
</comment>
<dbReference type="EMBL" id="UATH01000001">
    <property type="protein sequence ID" value="SPY09236.1"/>
    <property type="molecule type" value="Genomic_DNA"/>
</dbReference>
<sequence>MRSWLRQHGYALKVALRRIIQTPFSSLANILVIAFVLSLPLIAASLLVSLEPVTRTVSVNPAITLFMKDTLSLDETNELSQRIRADSSDLIQMIEVVDKNKALEDLKSTPAWSESLSVLPKNPLPHAIIVTLSNSGQDFVNSERVLALADEFAGYDEVDLVQFDSEWVQKLQAIMTFIKVVLVLLAIGVSVVVIATVFNTVRMQALVQRDEISVARLVGATESFVRRPFLYFGAVVGFVAGIVAILLSSFALMLLNNSIQEVISQTYDQPFMVQLPETFWLIFSIVLAMIVAAVAARWSVTRHSKF</sequence>
<evidence type="ECO:0000256" key="4">
    <source>
        <dbReference type="ARBA" id="ARBA00022475"/>
    </source>
</evidence>
<keyword evidence="5 10" id="KW-0132">Cell division</keyword>
<keyword evidence="6 11" id="KW-0812">Transmembrane</keyword>
<dbReference type="Pfam" id="PF02687">
    <property type="entry name" value="FtsX"/>
    <property type="match status" value="1"/>
</dbReference>
<evidence type="ECO:0000256" key="5">
    <source>
        <dbReference type="ARBA" id="ARBA00022618"/>
    </source>
</evidence>
<dbReference type="InterPro" id="IPR003838">
    <property type="entry name" value="ABC3_permease_C"/>
</dbReference>
<dbReference type="GO" id="GO:0032153">
    <property type="term" value="C:cell division site"/>
    <property type="evidence" value="ECO:0007669"/>
    <property type="project" value="TreeGrafter"/>
</dbReference>
<accession>A0A2X1UQ72</accession>
<keyword evidence="10" id="KW-0997">Cell inner membrane</keyword>
<reference evidence="14 15" key="1">
    <citation type="submission" date="2018-06" db="EMBL/GenBank/DDBJ databases">
        <authorList>
            <consortium name="Pathogen Informatics"/>
            <person name="Doyle S."/>
        </authorList>
    </citation>
    <scope>NUCLEOTIDE SEQUENCE [LARGE SCALE GENOMIC DNA]</scope>
    <source>
        <strain evidence="14 15">NCTC11009</strain>
    </source>
</reference>
<protein>
    <recommendedName>
        <fullName evidence="3 10">Cell division protein FtsX</fullName>
    </recommendedName>
</protein>
<feature type="transmembrane region" description="Helical" evidence="11">
    <location>
        <begin position="279"/>
        <end position="300"/>
    </location>
</feature>
<proteinExistence type="inferred from homology"/>
<dbReference type="PANTHER" id="PTHR47755:SF1">
    <property type="entry name" value="CELL DIVISION PROTEIN FTSX"/>
    <property type="match status" value="1"/>
</dbReference>
<dbReference type="PANTHER" id="PTHR47755">
    <property type="entry name" value="CELL DIVISION PROTEIN FTSX"/>
    <property type="match status" value="1"/>
</dbReference>
<dbReference type="PIRSF" id="PIRSF003097">
    <property type="entry name" value="FtsX"/>
    <property type="match status" value="1"/>
</dbReference>
<gene>
    <name evidence="14" type="primary">ftsX</name>
    <name evidence="14" type="ORF">NCTC11009_02499</name>
</gene>
<dbReference type="InterPro" id="IPR040690">
    <property type="entry name" value="FtsX_ECD"/>
</dbReference>
<evidence type="ECO:0000259" key="13">
    <source>
        <dbReference type="Pfam" id="PF18075"/>
    </source>
</evidence>
<evidence type="ECO:0000256" key="7">
    <source>
        <dbReference type="ARBA" id="ARBA00022989"/>
    </source>
</evidence>
<feature type="transmembrane region" description="Helical" evidence="11">
    <location>
        <begin position="229"/>
        <end position="255"/>
    </location>
</feature>
<keyword evidence="8 10" id="KW-0472">Membrane</keyword>
<dbReference type="GO" id="GO:0051301">
    <property type="term" value="P:cell division"/>
    <property type="evidence" value="ECO:0007669"/>
    <property type="project" value="UniProtKB-KW"/>
</dbReference>
<evidence type="ECO:0000256" key="9">
    <source>
        <dbReference type="ARBA" id="ARBA00023306"/>
    </source>
</evidence>
<dbReference type="Proteomes" id="UP000250242">
    <property type="component" value="Unassembled WGS sequence"/>
</dbReference>
<evidence type="ECO:0000256" key="3">
    <source>
        <dbReference type="ARBA" id="ARBA00021907"/>
    </source>
</evidence>